<accession>A0A0E0E3Y6</accession>
<evidence type="ECO:0000313" key="3">
    <source>
        <dbReference type="Proteomes" id="UP000008021"/>
    </source>
</evidence>
<protein>
    <submittedName>
        <fullName evidence="2">Uncharacterized protein</fullName>
    </submittedName>
</protein>
<keyword evidence="1" id="KW-0472">Membrane</keyword>
<dbReference type="Gramene" id="OMERI06G21680.1">
    <property type="protein sequence ID" value="OMERI06G21680.1"/>
    <property type="gene ID" value="OMERI06G21680"/>
</dbReference>
<feature type="transmembrane region" description="Helical" evidence="1">
    <location>
        <begin position="53"/>
        <end position="77"/>
    </location>
</feature>
<keyword evidence="1" id="KW-0812">Transmembrane</keyword>
<dbReference type="EnsemblPlants" id="OMERI06G21680.1">
    <property type="protein sequence ID" value="OMERI06G21680.1"/>
    <property type="gene ID" value="OMERI06G21680"/>
</dbReference>
<dbReference type="AlphaFoldDB" id="A0A0E0E3Y6"/>
<evidence type="ECO:0000256" key="1">
    <source>
        <dbReference type="SAM" id="Phobius"/>
    </source>
</evidence>
<feature type="transmembrane region" description="Helical" evidence="1">
    <location>
        <begin position="89"/>
        <end position="111"/>
    </location>
</feature>
<name>A0A0E0E3Y6_9ORYZ</name>
<dbReference type="Proteomes" id="UP000008021">
    <property type="component" value="Chromosome 6"/>
</dbReference>
<reference evidence="2" key="2">
    <citation type="submission" date="2018-05" db="EMBL/GenBank/DDBJ databases">
        <title>OmerRS3 (Oryza meridionalis Reference Sequence Version 3).</title>
        <authorList>
            <person name="Zhang J."/>
            <person name="Kudrna D."/>
            <person name="Lee S."/>
            <person name="Talag J."/>
            <person name="Welchert J."/>
            <person name="Wing R.A."/>
        </authorList>
    </citation>
    <scope>NUCLEOTIDE SEQUENCE [LARGE SCALE GENOMIC DNA]</scope>
    <source>
        <strain evidence="2">cv. OR44</strain>
    </source>
</reference>
<dbReference type="HOGENOM" id="CLU_2162404_0_0_1"/>
<sequence>MEPHHLLLPTSNSFCITGTSFKRRSCLNLNKTQPQQQDEAIILPKTWLKNLSMLAYVSAVGLVSSVALTMSLVWAGMADKSFHMAGSSLLNITLNLYSICFAGHGLFSTVYSSMKSNKRCV</sequence>
<dbReference type="STRING" id="40149.A0A0E0E3Y6"/>
<reference evidence="2" key="1">
    <citation type="submission" date="2015-04" db="UniProtKB">
        <authorList>
            <consortium name="EnsemblPlants"/>
        </authorList>
    </citation>
    <scope>IDENTIFICATION</scope>
</reference>
<keyword evidence="3" id="KW-1185">Reference proteome</keyword>
<keyword evidence="1" id="KW-1133">Transmembrane helix</keyword>
<evidence type="ECO:0000313" key="2">
    <source>
        <dbReference type="EnsemblPlants" id="OMERI06G21680.1"/>
    </source>
</evidence>
<organism evidence="2">
    <name type="scientific">Oryza meridionalis</name>
    <dbReference type="NCBI Taxonomy" id="40149"/>
    <lineage>
        <taxon>Eukaryota</taxon>
        <taxon>Viridiplantae</taxon>
        <taxon>Streptophyta</taxon>
        <taxon>Embryophyta</taxon>
        <taxon>Tracheophyta</taxon>
        <taxon>Spermatophyta</taxon>
        <taxon>Magnoliopsida</taxon>
        <taxon>Liliopsida</taxon>
        <taxon>Poales</taxon>
        <taxon>Poaceae</taxon>
        <taxon>BOP clade</taxon>
        <taxon>Oryzoideae</taxon>
        <taxon>Oryzeae</taxon>
        <taxon>Oryzinae</taxon>
        <taxon>Oryza</taxon>
    </lineage>
</organism>
<proteinExistence type="predicted"/>